<feature type="transmembrane region" description="Helical" evidence="6">
    <location>
        <begin position="200"/>
        <end position="225"/>
    </location>
</feature>
<evidence type="ECO:0000256" key="6">
    <source>
        <dbReference type="RuleBase" id="RU363032"/>
    </source>
</evidence>
<dbReference type="GO" id="GO:0005886">
    <property type="term" value="C:plasma membrane"/>
    <property type="evidence" value="ECO:0007669"/>
    <property type="project" value="UniProtKB-SubCell"/>
</dbReference>
<dbReference type="InterPro" id="IPR000515">
    <property type="entry name" value="MetI-like"/>
</dbReference>
<dbReference type="PANTHER" id="PTHR30177:SF33">
    <property type="entry name" value="POSSIBLE OSMOPROTECTANT (GLYCINE BETAINE_CARNITINE_CHOLINE_L-PROLINE) TRANSPORT INTEGRAL MEMBRANE PROTEIN ABC TRANSPORTER PROZ"/>
    <property type="match status" value="1"/>
</dbReference>
<evidence type="ECO:0000313" key="9">
    <source>
        <dbReference type="Proteomes" id="UP000542813"/>
    </source>
</evidence>
<dbReference type="InterPro" id="IPR051204">
    <property type="entry name" value="ABC_transp_perm/SBD"/>
</dbReference>
<evidence type="ECO:0000256" key="2">
    <source>
        <dbReference type="ARBA" id="ARBA00022448"/>
    </source>
</evidence>
<dbReference type="Gene3D" id="1.10.3720.10">
    <property type="entry name" value="MetI-like"/>
    <property type="match status" value="1"/>
</dbReference>
<keyword evidence="2 6" id="KW-0813">Transport</keyword>
<dbReference type="InterPro" id="IPR035906">
    <property type="entry name" value="MetI-like_sf"/>
</dbReference>
<keyword evidence="4 6" id="KW-1133">Transmembrane helix</keyword>
<evidence type="ECO:0000313" key="8">
    <source>
        <dbReference type="EMBL" id="MBB5786692.1"/>
    </source>
</evidence>
<comment type="similarity">
    <text evidence="6">Belongs to the binding-protein-dependent transport system permease family.</text>
</comment>
<feature type="transmembrane region" description="Helical" evidence="6">
    <location>
        <begin position="42"/>
        <end position="64"/>
    </location>
</feature>
<dbReference type="Proteomes" id="UP000542813">
    <property type="component" value="Unassembled WGS sequence"/>
</dbReference>
<keyword evidence="9" id="KW-1185">Reference proteome</keyword>
<dbReference type="PANTHER" id="PTHR30177">
    <property type="entry name" value="GLYCINE BETAINE/L-PROLINE TRANSPORT SYSTEM PERMEASE PROTEIN PROW"/>
    <property type="match status" value="1"/>
</dbReference>
<dbReference type="SUPFAM" id="SSF161098">
    <property type="entry name" value="MetI-like"/>
    <property type="match status" value="1"/>
</dbReference>
<feature type="transmembrane region" description="Helical" evidence="6">
    <location>
        <begin position="102"/>
        <end position="122"/>
    </location>
</feature>
<evidence type="ECO:0000256" key="5">
    <source>
        <dbReference type="ARBA" id="ARBA00023136"/>
    </source>
</evidence>
<sequence>MAHALATDGERMNGLLDGLGWLFDPANWSGPTGVATRLVEHVWISGVAVLLACAVALPIGLWLGHLGRGGTLAINISNVGRAVPTFAILALLYMTVLGLSNWTTIIALVLFGIPPILTNTYVGMREVDRDAVEAARGMGMSGTQLLRRVELPLATPLIMGGIRLATVQIVATATLAAVISGPGLGRIITSGFGRQDVPQIIGGAIIVCLLALVVEGLMAWLQRAVDPMRGARRRRRSRSDRDQGMPLMADEVVSAG</sequence>
<accession>A0A7W9GMN4</accession>
<evidence type="ECO:0000256" key="3">
    <source>
        <dbReference type="ARBA" id="ARBA00022692"/>
    </source>
</evidence>
<evidence type="ECO:0000259" key="7">
    <source>
        <dbReference type="PROSITE" id="PS50928"/>
    </source>
</evidence>
<organism evidence="8 9">
    <name type="scientific">Jiangella mangrovi</name>
    <dbReference type="NCBI Taxonomy" id="1524084"/>
    <lineage>
        <taxon>Bacteria</taxon>
        <taxon>Bacillati</taxon>
        <taxon>Actinomycetota</taxon>
        <taxon>Actinomycetes</taxon>
        <taxon>Jiangellales</taxon>
        <taxon>Jiangellaceae</taxon>
        <taxon>Jiangella</taxon>
    </lineage>
</organism>
<dbReference type="AlphaFoldDB" id="A0A7W9GMN4"/>
<keyword evidence="3 6" id="KW-0812">Transmembrane</keyword>
<proteinExistence type="inferred from homology"/>
<feature type="domain" description="ABC transmembrane type-1" evidence="7">
    <location>
        <begin position="38"/>
        <end position="218"/>
    </location>
</feature>
<feature type="transmembrane region" description="Helical" evidence="6">
    <location>
        <begin position="157"/>
        <end position="180"/>
    </location>
</feature>
<evidence type="ECO:0000256" key="4">
    <source>
        <dbReference type="ARBA" id="ARBA00022989"/>
    </source>
</evidence>
<reference evidence="8 9" key="1">
    <citation type="submission" date="2020-08" db="EMBL/GenBank/DDBJ databases">
        <title>Sequencing the genomes of 1000 actinobacteria strains.</title>
        <authorList>
            <person name="Klenk H.-P."/>
        </authorList>
    </citation>
    <scope>NUCLEOTIDE SEQUENCE [LARGE SCALE GENOMIC DNA]</scope>
    <source>
        <strain evidence="8 9">DSM 102122</strain>
    </source>
</reference>
<comment type="caution">
    <text evidence="8">The sequence shown here is derived from an EMBL/GenBank/DDBJ whole genome shotgun (WGS) entry which is preliminary data.</text>
</comment>
<dbReference type="Pfam" id="PF00528">
    <property type="entry name" value="BPD_transp_1"/>
    <property type="match status" value="1"/>
</dbReference>
<dbReference type="PROSITE" id="PS50928">
    <property type="entry name" value="ABC_TM1"/>
    <property type="match status" value="1"/>
</dbReference>
<protein>
    <submittedName>
        <fullName evidence="8">Osmoprotectant transport system permease protein</fullName>
    </submittedName>
</protein>
<evidence type="ECO:0000256" key="1">
    <source>
        <dbReference type="ARBA" id="ARBA00004141"/>
    </source>
</evidence>
<feature type="transmembrane region" description="Helical" evidence="6">
    <location>
        <begin position="76"/>
        <end position="96"/>
    </location>
</feature>
<dbReference type="EMBL" id="JACHMM010000001">
    <property type="protein sequence ID" value="MBB5786692.1"/>
    <property type="molecule type" value="Genomic_DNA"/>
</dbReference>
<dbReference type="GO" id="GO:0031460">
    <property type="term" value="P:glycine betaine transport"/>
    <property type="evidence" value="ECO:0007669"/>
    <property type="project" value="TreeGrafter"/>
</dbReference>
<keyword evidence="5 6" id="KW-0472">Membrane</keyword>
<dbReference type="GO" id="GO:0055085">
    <property type="term" value="P:transmembrane transport"/>
    <property type="evidence" value="ECO:0007669"/>
    <property type="project" value="InterPro"/>
</dbReference>
<dbReference type="CDD" id="cd06261">
    <property type="entry name" value="TM_PBP2"/>
    <property type="match status" value="1"/>
</dbReference>
<comment type="subcellular location">
    <subcellularLocation>
        <location evidence="6">Cell membrane</location>
        <topology evidence="6">Multi-pass membrane protein</topology>
    </subcellularLocation>
    <subcellularLocation>
        <location evidence="1">Membrane</location>
        <topology evidence="1">Multi-pass membrane protein</topology>
    </subcellularLocation>
</comment>
<gene>
    <name evidence="8" type="ORF">HD601_001267</name>
</gene>
<name>A0A7W9GMN4_9ACTN</name>